<dbReference type="Pfam" id="PF12680">
    <property type="entry name" value="SnoaL_2"/>
    <property type="match status" value="1"/>
</dbReference>
<name>A0ABP4H740_9ACTN</name>
<keyword evidence="4" id="KW-1185">Reference proteome</keyword>
<dbReference type="Proteomes" id="UP001500282">
    <property type="component" value="Unassembled WGS sequence"/>
</dbReference>
<sequence>MTETRTRATTPEDLARLFVERANAGDAEGLAELYEPDAVLAYPPGATTVGREAIRAVCERMLAHAPRPFRVEEALPTVRYGDLALTSTRPADNTGGRVQVARRQPDGTWLRIIDRPEIRSEVPSGGRPEHHPGIRPEVTSETGAE</sequence>
<protein>
    <recommendedName>
        <fullName evidence="2">SnoaL-like domain-containing protein</fullName>
    </recommendedName>
</protein>
<reference evidence="4" key="1">
    <citation type="journal article" date="2019" name="Int. J. Syst. Evol. Microbiol.">
        <title>The Global Catalogue of Microorganisms (GCM) 10K type strain sequencing project: providing services to taxonomists for standard genome sequencing and annotation.</title>
        <authorList>
            <consortium name="The Broad Institute Genomics Platform"/>
            <consortium name="The Broad Institute Genome Sequencing Center for Infectious Disease"/>
            <person name="Wu L."/>
            <person name="Ma J."/>
        </authorList>
    </citation>
    <scope>NUCLEOTIDE SEQUENCE [LARGE SCALE GENOMIC DNA]</scope>
    <source>
        <strain evidence="4">JCM 11448</strain>
    </source>
</reference>
<dbReference type="EMBL" id="BAAAIH010000002">
    <property type="protein sequence ID" value="GAA1252550.1"/>
    <property type="molecule type" value="Genomic_DNA"/>
</dbReference>
<dbReference type="SUPFAM" id="SSF54427">
    <property type="entry name" value="NTF2-like"/>
    <property type="match status" value="1"/>
</dbReference>
<feature type="domain" description="SnoaL-like" evidence="2">
    <location>
        <begin position="16"/>
        <end position="100"/>
    </location>
</feature>
<evidence type="ECO:0000313" key="4">
    <source>
        <dbReference type="Proteomes" id="UP001500282"/>
    </source>
</evidence>
<gene>
    <name evidence="3" type="ORF">GCM10009579_08080</name>
</gene>
<evidence type="ECO:0000259" key="2">
    <source>
        <dbReference type="Pfam" id="PF12680"/>
    </source>
</evidence>
<dbReference type="Gene3D" id="3.10.450.50">
    <property type="match status" value="1"/>
</dbReference>
<feature type="region of interest" description="Disordered" evidence="1">
    <location>
        <begin position="114"/>
        <end position="145"/>
    </location>
</feature>
<dbReference type="InterPro" id="IPR037401">
    <property type="entry name" value="SnoaL-like"/>
</dbReference>
<organism evidence="3 4">
    <name type="scientific">Streptomyces javensis</name>
    <dbReference type="NCBI Taxonomy" id="114698"/>
    <lineage>
        <taxon>Bacteria</taxon>
        <taxon>Bacillati</taxon>
        <taxon>Actinomycetota</taxon>
        <taxon>Actinomycetes</taxon>
        <taxon>Kitasatosporales</taxon>
        <taxon>Streptomycetaceae</taxon>
        <taxon>Streptomyces</taxon>
        <taxon>Streptomyces violaceusniger group</taxon>
    </lineage>
</organism>
<comment type="caution">
    <text evidence="3">The sequence shown here is derived from an EMBL/GenBank/DDBJ whole genome shotgun (WGS) entry which is preliminary data.</text>
</comment>
<dbReference type="InterPro" id="IPR032710">
    <property type="entry name" value="NTF2-like_dom_sf"/>
</dbReference>
<proteinExistence type="predicted"/>
<evidence type="ECO:0000256" key="1">
    <source>
        <dbReference type="SAM" id="MobiDB-lite"/>
    </source>
</evidence>
<evidence type="ECO:0000313" key="3">
    <source>
        <dbReference type="EMBL" id="GAA1252550.1"/>
    </source>
</evidence>
<accession>A0ABP4H740</accession>